<evidence type="ECO:0000256" key="1">
    <source>
        <dbReference type="SAM" id="MobiDB-lite"/>
    </source>
</evidence>
<accession>A0A8H3ISN1</accession>
<gene>
    <name evidence="2" type="ORF">ALECFALPRED_004557</name>
</gene>
<comment type="caution">
    <text evidence="2">The sequence shown here is derived from an EMBL/GenBank/DDBJ whole genome shotgun (WGS) entry which is preliminary data.</text>
</comment>
<feature type="compositionally biased region" description="Polar residues" evidence="1">
    <location>
        <begin position="401"/>
        <end position="411"/>
    </location>
</feature>
<dbReference type="EMBL" id="CAJPDR010000283">
    <property type="protein sequence ID" value="CAF9930233.1"/>
    <property type="molecule type" value="Genomic_DNA"/>
</dbReference>
<feature type="compositionally biased region" description="Polar residues" evidence="1">
    <location>
        <begin position="548"/>
        <end position="558"/>
    </location>
</feature>
<dbReference type="OrthoDB" id="5296at2759"/>
<name>A0A8H3ISN1_9LECA</name>
<feature type="compositionally biased region" description="Polar residues" evidence="1">
    <location>
        <begin position="1"/>
        <end position="16"/>
    </location>
</feature>
<feature type="compositionally biased region" description="Basic residues" evidence="1">
    <location>
        <begin position="42"/>
        <end position="65"/>
    </location>
</feature>
<evidence type="ECO:0000313" key="3">
    <source>
        <dbReference type="Proteomes" id="UP000664203"/>
    </source>
</evidence>
<feature type="region of interest" description="Disordered" evidence="1">
    <location>
        <begin position="449"/>
        <end position="715"/>
    </location>
</feature>
<feature type="compositionally biased region" description="Low complexity" evidence="1">
    <location>
        <begin position="513"/>
        <end position="523"/>
    </location>
</feature>
<organism evidence="2 3">
    <name type="scientific">Alectoria fallacina</name>
    <dbReference type="NCBI Taxonomy" id="1903189"/>
    <lineage>
        <taxon>Eukaryota</taxon>
        <taxon>Fungi</taxon>
        <taxon>Dikarya</taxon>
        <taxon>Ascomycota</taxon>
        <taxon>Pezizomycotina</taxon>
        <taxon>Lecanoromycetes</taxon>
        <taxon>OSLEUM clade</taxon>
        <taxon>Lecanoromycetidae</taxon>
        <taxon>Lecanorales</taxon>
        <taxon>Lecanorineae</taxon>
        <taxon>Parmeliaceae</taxon>
        <taxon>Alectoria</taxon>
    </lineage>
</organism>
<feature type="compositionally biased region" description="Pro residues" evidence="1">
    <location>
        <begin position="603"/>
        <end position="616"/>
    </location>
</feature>
<dbReference type="AlphaFoldDB" id="A0A8H3ISN1"/>
<feature type="compositionally biased region" description="Polar residues" evidence="1">
    <location>
        <begin position="688"/>
        <end position="702"/>
    </location>
</feature>
<protein>
    <submittedName>
        <fullName evidence="2">Uncharacterized protein</fullName>
    </submittedName>
</protein>
<feature type="compositionally biased region" description="Basic and acidic residues" evidence="1">
    <location>
        <begin position="675"/>
        <end position="684"/>
    </location>
</feature>
<feature type="compositionally biased region" description="Basic and acidic residues" evidence="1">
    <location>
        <begin position="189"/>
        <end position="222"/>
    </location>
</feature>
<feature type="compositionally biased region" description="Basic and acidic residues" evidence="1">
    <location>
        <begin position="81"/>
        <end position="98"/>
    </location>
</feature>
<feature type="compositionally biased region" description="Basic and acidic residues" evidence="1">
    <location>
        <begin position="152"/>
        <end position="167"/>
    </location>
</feature>
<feature type="compositionally biased region" description="Basic and acidic residues" evidence="1">
    <location>
        <begin position="314"/>
        <end position="328"/>
    </location>
</feature>
<feature type="compositionally biased region" description="Low complexity" evidence="1">
    <location>
        <begin position="130"/>
        <end position="148"/>
    </location>
</feature>
<feature type="compositionally biased region" description="Basic and acidic residues" evidence="1">
    <location>
        <begin position="269"/>
        <end position="288"/>
    </location>
</feature>
<feature type="compositionally biased region" description="Low complexity" evidence="1">
    <location>
        <begin position="655"/>
        <end position="673"/>
    </location>
</feature>
<dbReference type="Proteomes" id="UP000664203">
    <property type="component" value="Unassembled WGS sequence"/>
</dbReference>
<feature type="compositionally biased region" description="Low complexity" evidence="1">
    <location>
        <begin position="467"/>
        <end position="478"/>
    </location>
</feature>
<feature type="region of interest" description="Disordered" evidence="1">
    <location>
        <begin position="728"/>
        <end position="754"/>
    </location>
</feature>
<reference evidence="2" key="1">
    <citation type="submission" date="2021-03" db="EMBL/GenBank/DDBJ databases">
        <authorList>
            <person name="Tagirdzhanova G."/>
        </authorList>
    </citation>
    <scope>NUCLEOTIDE SEQUENCE</scope>
</reference>
<feature type="compositionally biased region" description="Polar residues" evidence="1">
    <location>
        <begin position="745"/>
        <end position="754"/>
    </location>
</feature>
<sequence length="1114" mass="124350">MASAHSNYHRSTSYENWDNGRSDDPLPLRPQAYPQESSRSARPPRPRTPSRVRPPRPRSPSRVRKPYTSNCARQRWPPSPRVEDEIASLKKELSKEGKPIPVVLEDDGVQMRGTPDQNPIVKDADDDTESLGSHSSSDDSAPTTPQSTVDDTQDRRYVWKPEDDDRIPLNYGGPKNPSTTAQRRAPVPQEKERGRRDVPRLDTDFVRDKSRADARPLLERARSPYASGPKSSRPKQDRFSGEHMLSPEFMSPSVKYAEGQRSNSYYDPRTARDDRSKNLDQIKHDPKRSGPPPLASSGRHASAYDTRNATYGSTRERNQREDTYDHPTRPPLAPLGRHASAAVIYPEAPFSHTTAPPQLGYHHGSSDESDASRGSGGHRKGPNPLSAQNSPKFSAPHFNDHPQQQHGSRQPTPTPPELIAEHKGPATNRASLLSGDFLLGINARLEHDIAGARRASPRPSPQPSPMTSPRGSPSTSPFSSPPRTPPNEVHHRRTHTVTGLKNEVQRPRPPSPLSNNSNPRTPRTPGTGVHLVEADPTGRTRHGAPRSRMTTPLPSPTSMVEPEPILGPGISVRSPSPAVHANYRSDRQHEPQYAASRHASITPPAPAPAPAPPPVQAPSSTLRPGFSGRQRSASYTHVRPQLTVSTPTYLQPADSPRSPGTRSRPSSPSISSPGDRYRPSDLERPSLSARSSTHDSNSQPEQIPQRPQRARSRASSYIPEAYAAASSPRSSVLAPASGASDIRSRQSAPLSTSTVVAQPQQPFILPLCPRPQPVAGYKDWYTLHGCSRFAICPDCCHHVFGPRYSHHLMPRVPEPHGEKTICDLNDPWIRLATQMTMNQTRPDLDLLTALAKTTAKQRPCMEDKSVARHHWYRLEDEETGKHVPDFNVCQHCVYSLEIIFPVLKEVFYMSRGHHSEVKERVCSLRSDGYKFVQYINVLDQVAAEARKSHKEPNTAPLARLARQFTQDPESPKTRTTPQSSNHLVLPKCPRDQMLPNLPWHIHPHIPEFTICPSCYNDVVLPAVIAGHPIARAMDHSPHKVDQRASCHLYSPRMRTVFNEACEDDDFEHLRHTAHKRHLLQQDLLDVFQEGERHPDDEEVKERGRGLYEEWKRKE</sequence>
<feature type="compositionally biased region" description="Polar residues" evidence="1">
    <location>
        <begin position="965"/>
        <end position="982"/>
    </location>
</feature>
<keyword evidence="3" id="KW-1185">Reference proteome</keyword>
<feature type="region of interest" description="Disordered" evidence="1">
    <location>
        <begin position="1"/>
        <end position="427"/>
    </location>
</feature>
<feature type="region of interest" description="Disordered" evidence="1">
    <location>
        <begin position="965"/>
        <end position="985"/>
    </location>
</feature>
<evidence type="ECO:0000313" key="2">
    <source>
        <dbReference type="EMBL" id="CAF9930233.1"/>
    </source>
</evidence>
<proteinExistence type="predicted"/>